<sequence length="1283" mass="145633">MDSFDTTSKKFSNSLLIITLLFAINSEGRVFGLSTNGTKWREFIYLGLEFKQLSAVPNFLWAVGGDRQIYVHAYGLDIPIRVKEEYYENERWTPFDGFSNKLLPTDRFNFSDENGRFDRNPKKIRLPSMAWQWEGDWKLELTLNGQPLDHDGWTYAVDFPATYYPSKQWSSYVRRRKWYRYRRYIALNSWCAVAPLHKDPTKEPFIRVGVGGKHLPGAKDGTIIVWAVTACGRLMFRSDVNKYCPEGQRWSLIPVPSGCEVCQVSVGATGLVWIVLYNGKALARTGITRASLTGTNWVEIEQPNENLHLSQVSVGYNSIWATTKDGRVWFRKGINGESSGVSDSMATGSGWIEMCGNMTEISVASNDQVWAVGTSDKVLYFRTSVTQEDLMGKTWRAISAPTQLSRTNSSASFRSGSDEAHREKRHRSWASLKFCHSAPPVGQNSQKLINSSIKLNYSIPDTGSIDSVSSDSQSINLSDIHEDETQVANVGEIKEYCEEGNSKEDIRNYGNVSHPVCGFISKEIAIPTRSWSPQQAGGSVVGTEAHYAADSIIFESDEFTGIYSEHGEREDDNDHLYWSDSEALWSTVEAERIPKDFASLENYEKAVENSSWTKGVNCKCLLPKENNFKDCMIELEWISEECEVESGTLEIFDVSKSETWSKYDLKNVSAVISCCTSQNPRLSIFSFDCLAPLKLQFKTEDEYEEWKSELSSLCNKIRNVSDVPSPNSVWITTNRGDIFACDLSKISRVDNSEKHTLEQTFSDTDLPIHVPLSSGFTPGHSVTIWGCVHSNAKRFAIDLVRCEENGNCDIVYHFNPRFEEECVIQNSRTNLIWDREERSRTMPFEMGELFELKIICTSLHFVVSVNNKKFTEFLIKKDSNDFISSFPNITHLYCQGDINIKKVLYTSNELILEPYSMYWQQIRGHLKKVETVEGITWGIGFDNTAWLYLGSALCNKMRDIRYYYVYENQRWNPLTGYTSRGLPTDRFMWSDVTGKYKRTKENTCLLSKRWRWINDWSVDFHTPGGVDKDGWQYAVDFPSTYHGCKSLTDYVRRRRWFRCAKIEISGPWTELGHTALTDCSLNSDENGITAWAVASNGDVLFRRGVSKNCPAGLSWEHVPSDEQMISISCGKKQVWAVTKNGSALCRLGISVNNLTGNVWETVEAPLNSSLKQVSVGENGVWALDSNGRIFARSENTEVFPLGSHWRAMSFFSHEENSNDDPLKSPDAFAENNVEGFRCILAKNKFWAITNTGRLAFRLGVCPESPTGYFWLFGIKGNFLNVSS</sequence>
<dbReference type="CDD" id="cd00070">
    <property type="entry name" value="GLECT"/>
    <property type="match status" value="1"/>
</dbReference>
<dbReference type="OMA" id="CPMQISR"/>
<dbReference type="Gene3D" id="2.130.10.30">
    <property type="entry name" value="Regulator of chromosome condensation 1/beta-lactamase-inhibitor protein II"/>
    <property type="match status" value="1"/>
</dbReference>
<dbReference type="Pfam" id="PF06462">
    <property type="entry name" value="Hyd_WA"/>
    <property type="match status" value="5"/>
</dbReference>
<feature type="compositionally biased region" description="Polar residues" evidence="4">
    <location>
        <begin position="401"/>
        <end position="415"/>
    </location>
</feature>
<dbReference type="SMART" id="SM00908">
    <property type="entry name" value="Gal-bind_lectin"/>
    <property type="match status" value="1"/>
</dbReference>
<dbReference type="eggNOG" id="KOG3587">
    <property type="taxonomic scope" value="Eukaryota"/>
</dbReference>
<evidence type="ECO:0000259" key="5">
    <source>
        <dbReference type="PROSITE" id="PS51304"/>
    </source>
</evidence>
<dbReference type="SMART" id="SM00276">
    <property type="entry name" value="GLECT"/>
    <property type="match status" value="1"/>
</dbReference>
<dbReference type="CTD" id="8232884"/>
<accession>E0VB52</accession>
<reference evidence="6" key="2">
    <citation type="submission" date="2007-04" db="EMBL/GenBank/DDBJ databases">
        <title>The genome of the human body louse.</title>
        <authorList>
            <consortium name="The Human Body Louse Genome Consortium"/>
            <person name="Kirkness E."/>
            <person name="Walenz B."/>
            <person name="Hass B."/>
            <person name="Bruggner R."/>
            <person name="Strausberg R."/>
        </authorList>
    </citation>
    <scope>NUCLEOTIDE SEQUENCE</scope>
    <source>
        <strain evidence="6">USDA</strain>
    </source>
</reference>
<dbReference type="SMART" id="SM00693">
    <property type="entry name" value="DysFN"/>
    <property type="match status" value="2"/>
</dbReference>
<dbReference type="InterPro" id="IPR006614">
    <property type="entry name" value="Peroxin/Ferlin"/>
</dbReference>
<dbReference type="Proteomes" id="UP000009046">
    <property type="component" value="Unassembled WGS sequence"/>
</dbReference>
<evidence type="ECO:0000313" key="6">
    <source>
        <dbReference type="EMBL" id="EEB10608.1"/>
    </source>
</evidence>
<feature type="region of interest" description="Disordered" evidence="4">
    <location>
        <begin position="401"/>
        <end position="422"/>
    </location>
</feature>
<gene>
    <name evidence="7" type="primary">8232884</name>
    <name evidence="6" type="ORF">Phum_PHUM051550</name>
</gene>
<organism>
    <name type="scientific">Pediculus humanus subsp. corporis</name>
    <name type="common">Body louse</name>
    <dbReference type="NCBI Taxonomy" id="121224"/>
    <lineage>
        <taxon>Eukaryota</taxon>
        <taxon>Metazoa</taxon>
        <taxon>Ecdysozoa</taxon>
        <taxon>Arthropoda</taxon>
        <taxon>Hexapoda</taxon>
        <taxon>Insecta</taxon>
        <taxon>Pterygota</taxon>
        <taxon>Neoptera</taxon>
        <taxon>Paraneoptera</taxon>
        <taxon>Psocodea</taxon>
        <taxon>Troctomorpha</taxon>
        <taxon>Phthiraptera</taxon>
        <taxon>Anoplura</taxon>
        <taxon>Pediculidae</taxon>
        <taxon>Pediculus</taxon>
    </lineage>
</organism>
<dbReference type="InterPro" id="IPR010482">
    <property type="entry name" value="TECPR1-like_DysF"/>
</dbReference>
<dbReference type="RefSeq" id="XP_002423346.1">
    <property type="nucleotide sequence ID" value="XM_002423301.1"/>
</dbReference>
<dbReference type="STRING" id="121224.E0VB52"/>
<name>E0VB52_PEDHC</name>
<dbReference type="HOGENOM" id="CLU_008303_0_0_1"/>
<proteinExistence type="inferred from homology"/>
<dbReference type="EMBL" id="AAZO01000610">
    <property type="status" value="NOT_ANNOTATED_CDS"/>
    <property type="molecule type" value="Genomic_DNA"/>
</dbReference>
<dbReference type="InterPro" id="IPR051513">
    <property type="entry name" value="Tectonin_beta-prop"/>
</dbReference>
<dbReference type="eggNOG" id="KOG3669">
    <property type="taxonomic scope" value="Eukaryota"/>
</dbReference>
<evidence type="ECO:0000313" key="7">
    <source>
        <dbReference type="EnsemblMetazoa" id="PHUM051550-PA"/>
    </source>
</evidence>
<dbReference type="EMBL" id="DS235022">
    <property type="protein sequence ID" value="EEB10608.1"/>
    <property type="molecule type" value="Genomic_DNA"/>
</dbReference>
<dbReference type="InterPro" id="IPR013320">
    <property type="entry name" value="ConA-like_dom_sf"/>
</dbReference>
<keyword evidence="2" id="KW-0430">Lectin</keyword>
<dbReference type="VEuPathDB" id="VectorBase:PHUM051550"/>
<feature type="domain" description="Galectin" evidence="5">
    <location>
        <begin position="768"/>
        <end position="906"/>
    </location>
</feature>
<dbReference type="Gene3D" id="2.60.120.200">
    <property type="match status" value="1"/>
</dbReference>
<keyword evidence="3" id="KW-0677">Repeat</keyword>
<dbReference type="InParanoid" id="E0VB52"/>
<dbReference type="PANTHER" id="PTHR23250:SF1">
    <property type="entry name" value="TECTONIN BETA-PROPELLER REPEAT-CONTAINING PROTEIN 1"/>
    <property type="match status" value="1"/>
</dbReference>
<reference evidence="6" key="1">
    <citation type="submission" date="2007-04" db="EMBL/GenBank/DDBJ databases">
        <title>Annotation of Pediculus humanus corporis strain USDA.</title>
        <authorList>
            <person name="Kirkness E."/>
            <person name="Hannick L."/>
            <person name="Hass B."/>
            <person name="Bruggner R."/>
            <person name="Lawson D."/>
            <person name="Bidwell S."/>
            <person name="Joardar V."/>
            <person name="Caler E."/>
            <person name="Walenz B."/>
            <person name="Inman J."/>
            <person name="Schobel S."/>
            <person name="Galinsky K."/>
            <person name="Amedeo P."/>
            <person name="Strausberg R."/>
        </authorList>
    </citation>
    <scope>NUCLEOTIDE SEQUENCE</scope>
    <source>
        <strain evidence="6">USDA</strain>
    </source>
</reference>
<dbReference type="GeneID" id="8232884"/>
<dbReference type="Pfam" id="PF00337">
    <property type="entry name" value="Gal-bind_lectin"/>
    <property type="match status" value="1"/>
</dbReference>
<dbReference type="SMART" id="SM00694">
    <property type="entry name" value="DysFC"/>
    <property type="match status" value="2"/>
</dbReference>
<dbReference type="FunCoup" id="E0VB52">
    <property type="interactions" value="864"/>
</dbReference>
<dbReference type="InterPro" id="IPR009091">
    <property type="entry name" value="RCC1/BLIP-II"/>
</dbReference>
<dbReference type="GO" id="GO:0005737">
    <property type="term" value="C:cytoplasm"/>
    <property type="evidence" value="ECO:0007669"/>
    <property type="project" value="UniProtKB-ARBA"/>
</dbReference>
<keyword evidence="8" id="KW-1185">Reference proteome</keyword>
<reference evidence="7" key="3">
    <citation type="submission" date="2021-02" db="UniProtKB">
        <authorList>
            <consortium name="EnsemblMetazoa"/>
        </authorList>
    </citation>
    <scope>IDENTIFICATION</scope>
    <source>
        <strain evidence="7">USDA</strain>
    </source>
</reference>
<protein>
    <recommendedName>
        <fullName evidence="5">Galectin domain-containing protein</fullName>
    </recommendedName>
</protein>
<dbReference type="SMART" id="SM00706">
    <property type="entry name" value="TECPR"/>
    <property type="match status" value="9"/>
</dbReference>
<dbReference type="OrthoDB" id="72441at2759"/>
<dbReference type="Pfam" id="PF06398">
    <property type="entry name" value="Pex24p"/>
    <property type="match status" value="2"/>
</dbReference>
<dbReference type="KEGG" id="phu:Phum_PHUM051550"/>
<dbReference type="SUPFAM" id="SSF49899">
    <property type="entry name" value="Concanavalin A-like lectins/glucanases"/>
    <property type="match status" value="1"/>
</dbReference>
<dbReference type="InterPro" id="IPR001079">
    <property type="entry name" value="Galectin_CRD"/>
</dbReference>
<evidence type="ECO:0000256" key="1">
    <source>
        <dbReference type="ARBA" id="ARBA00005966"/>
    </source>
</evidence>
<evidence type="ECO:0000256" key="3">
    <source>
        <dbReference type="ARBA" id="ARBA00022737"/>
    </source>
</evidence>
<dbReference type="Pfam" id="PF19193">
    <property type="entry name" value="Tectonin"/>
    <property type="match status" value="1"/>
</dbReference>
<comment type="similarity">
    <text evidence="1">Belongs to the TECPR1 family.</text>
</comment>
<evidence type="ECO:0000256" key="4">
    <source>
        <dbReference type="SAM" id="MobiDB-lite"/>
    </source>
</evidence>
<dbReference type="InterPro" id="IPR006624">
    <property type="entry name" value="Beta-propeller_rpt_TECPR"/>
</dbReference>
<evidence type="ECO:0000256" key="2">
    <source>
        <dbReference type="ARBA" id="ARBA00022734"/>
    </source>
</evidence>
<dbReference type="GO" id="GO:0030246">
    <property type="term" value="F:carbohydrate binding"/>
    <property type="evidence" value="ECO:0007669"/>
    <property type="project" value="UniProtKB-KW"/>
</dbReference>
<dbReference type="PROSITE" id="PS51304">
    <property type="entry name" value="GALECTIN"/>
    <property type="match status" value="1"/>
</dbReference>
<evidence type="ECO:0000313" key="8">
    <source>
        <dbReference type="Proteomes" id="UP000009046"/>
    </source>
</evidence>
<dbReference type="SUPFAM" id="SSF50985">
    <property type="entry name" value="RCC1/BLIP-II"/>
    <property type="match status" value="1"/>
</dbReference>
<dbReference type="EnsemblMetazoa" id="PHUM051550-RA">
    <property type="protein sequence ID" value="PHUM051550-PA"/>
    <property type="gene ID" value="PHUM051550"/>
</dbReference>
<dbReference type="GO" id="GO:0098588">
    <property type="term" value="C:bounding membrane of organelle"/>
    <property type="evidence" value="ECO:0007669"/>
    <property type="project" value="UniProtKB-ARBA"/>
</dbReference>
<dbReference type="PANTHER" id="PTHR23250">
    <property type="entry name" value="DYSFERLIN-RELATED"/>
    <property type="match status" value="1"/>
</dbReference>